<sequence>MPLNMTKIAYKAASLEEVQDWFSGDEAQKRVRTRYLPKRHAEMEGGSLYWIFQGALVGRSPIVGFEQRDSDGHWDIILENRFILVHPQAKRGHQGWRYLTEKTAPKDLAAGEVAGDAMPGVLVRKLSKLGLV</sequence>
<gene>
    <name evidence="1" type="ORF">GRI32_03960</name>
</gene>
<organism evidence="1 2">
    <name type="scientific">Alteraurantiacibacter aestuarii</name>
    <dbReference type="NCBI Taxonomy" id="650004"/>
    <lineage>
        <taxon>Bacteria</taxon>
        <taxon>Pseudomonadati</taxon>
        <taxon>Pseudomonadota</taxon>
        <taxon>Alphaproteobacteria</taxon>
        <taxon>Sphingomonadales</taxon>
        <taxon>Erythrobacteraceae</taxon>
        <taxon>Alteraurantiacibacter</taxon>
    </lineage>
</organism>
<dbReference type="AlphaFoldDB" id="A0A844ZLI3"/>
<dbReference type="Proteomes" id="UP000435243">
    <property type="component" value="Unassembled WGS sequence"/>
</dbReference>
<proteinExistence type="predicted"/>
<comment type="caution">
    <text evidence="1">The sequence shown here is derived from an EMBL/GenBank/DDBJ whole genome shotgun (WGS) entry which is preliminary data.</text>
</comment>
<keyword evidence="2" id="KW-1185">Reference proteome</keyword>
<reference evidence="1 2" key="1">
    <citation type="submission" date="2019-12" db="EMBL/GenBank/DDBJ databases">
        <title>Genomic-based taxomic classification of the family Erythrobacteraceae.</title>
        <authorList>
            <person name="Xu L."/>
        </authorList>
    </citation>
    <scope>NUCLEOTIDE SEQUENCE [LARGE SCALE GENOMIC DNA]</scope>
    <source>
        <strain evidence="1 2">JCM 16339</strain>
    </source>
</reference>
<dbReference type="EMBL" id="WTYY01000002">
    <property type="protein sequence ID" value="MXO87890.1"/>
    <property type="molecule type" value="Genomic_DNA"/>
</dbReference>
<dbReference type="OrthoDB" id="9798292at2"/>
<protein>
    <submittedName>
        <fullName evidence="1">DUF1489 family protein</fullName>
    </submittedName>
</protein>
<evidence type="ECO:0000313" key="2">
    <source>
        <dbReference type="Proteomes" id="UP000435243"/>
    </source>
</evidence>
<dbReference type="InterPro" id="IPR008320">
    <property type="entry name" value="UCP032025"/>
</dbReference>
<dbReference type="Pfam" id="PF07370">
    <property type="entry name" value="DUF1489"/>
    <property type="match status" value="1"/>
</dbReference>
<dbReference type="PIRSF" id="PIRSF032025">
    <property type="entry name" value="UCP032025"/>
    <property type="match status" value="1"/>
</dbReference>
<name>A0A844ZLI3_9SPHN</name>
<evidence type="ECO:0000313" key="1">
    <source>
        <dbReference type="EMBL" id="MXO87890.1"/>
    </source>
</evidence>
<accession>A0A844ZLI3</accession>